<dbReference type="PANTHER" id="PTHR23137">
    <property type="entry name" value="VESICLE TRANSPORT PROTEIN-RELATED"/>
    <property type="match status" value="1"/>
</dbReference>
<dbReference type="EMBL" id="QEAQ01000124">
    <property type="protein sequence ID" value="TPX55156.1"/>
    <property type="molecule type" value="Genomic_DNA"/>
</dbReference>
<dbReference type="GO" id="GO:0000139">
    <property type="term" value="C:Golgi membrane"/>
    <property type="evidence" value="ECO:0007669"/>
    <property type="project" value="UniProtKB-SubCell"/>
</dbReference>
<keyword evidence="5 8" id="KW-1133">Transmembrane helix</keyword>
<evidence type="ECO:0000256" key="6">
    <source>
        <dbReference type="ARBA" id="ARBA00023136"/>
    </source>
</evidence>
<evidence type="ECO:0000256" key="1">
    <source>
        <dbReference type="ARBA" id="ARBA00004141"/>
    </source>
</evidence>
<evidence type="ECO:0000256" key="3">
    <source>
        <dbReference type="ARBA" id="ARBA00022692"/>
    </source>
</evidence>
<evidence type="ECO:0000256" key="8">
    <source>
        <dbReference type="RuleBase" id="RU363111"/>
    </source>
</evidence>
<comment type="caution">
    <text evidence="9">The sequence shown here is derived from an EMBL/GenBank/DDBJ whole genome shotgun (WGS) entry which is preliminary data.</text>
</comment>
<keyword evidence="4 8" id="KW-0653">Protein transport</keyword>
<protein>
    <recommendedName>
        <fullName evidence="8">Protein transport protein SFT2</fullName>
    </recommendedName>
</protein>
<feature type="transmembrane region" description="Helical" evidence="8">
    <location>
        <begin position="32"/>
        <end position="52"/>
    </location>
</feature>
<accession>A0A507DUD1</accession>
<dbReference type="Pfam" id="PF04178">
    <property type="entry name" value="Got1"/>
    <property type="match status" value="1"/>
</dbReference>
<dbReference type="PANTHER" id="PTHR23137:SF6">
    <property type="entry name" value="VESICLE TRANSPORT PROTEIN"/>
    <property type="match status" value="1"/>
</dbReference>
<comment type="similarity">
    <text evidence="7 8">Belongs to the SFT2 family.</text>
</comment>
<reference evidence="9 10" key="1">
    <citation type="journal article" date="2019" name="Sci. Rep.">
        <title>Comparative genomics of chytrid fungi reveal insights into the obligate biotrophic and pathogenic lifestyle of Synchytrium endobioticum.</title>
        <authorList>
            <person name="van de Vossenberg B.T.L.H."/>
            <person name="Warris S."/>
            <person name="Nguyen H.D.T."/>
            <person name="van Gent-Pelzer M.P.E."/>
            <person name="Joly D.L."/>
            <person name="van de Geest H.C."/>
            <person name="Bonants P.J.M."/>
            <person name="Smith D.S."/>
            <person name="Levesque C.A."/>
            <person name="van der Lee T.A.J."/>
        </authorList>
    </citation>
    <scope>NUCLEOTIDE SEQUENCE [LARGE SCALE GENOMIC DNA]</scope>
    <source>
        <strain evidence="9 10">CBS 809.83</strain>
    </source>
</reference>
<keyword evidence="2 8" id="KW-0813">Transport</keyword>
<evidence type="ECO:0000256" key="4">
    <source>
        <dbReference type="ARBA" id="ARBA00022927"/>
    </source>
</evidence>
<keyword evidence="8" id="KW-0333">Golgi apparatus</keyword>
<feature type="transmembrane region" description="Helical" evidence="8">
    <location>
        <begin position="119"/>
        <end position="140"/>
    </location>
</feature>
<comment type="function">
    <text evidence="8">Nonessential protein required for the fusion of transport vesicles derived from the endocytic pathway with the Golgi complex.</text>
</comment>
<evidence type="ECO:0000313" key="10">
    <source>
        <dbReference type="Proteomes" id="UP000318582"/>
    </source>
</evidence>
<sequence>MAIGDYLSGAAQTGSAMDPMCGGFELTKKQRFYGFGICFVLGFVISLLSTLLLTVGSIAGFAVFYTCGNIISLLSTGFLIGFKSQFKKMLDASRLTASIVFLVSMVATLVVAFTLKSVLLTLICCFIQFLALFWYSLSYIPFARDLFKNMCGGFFK</sequence>
<evidence type="ECO:0000256" key="5">
    <source>
        <dbReference type="ARBA" id="ARBA00022989"/>
    </source>
</evidence>
<dbReference type="AlphaFoldDB" id="A0A507DUD1"/>
<feature type="transmembrane region" description="Helical" evidence="8">
    <location>
        <begin position="58"/>
        <end position="82"/>
    </location>
</feature>
<keyword evidence="6 8" id="KW-0472">Membrane</keyword>
<dbReference type="GO" id="GO:0015031">
    <property type="term" value="P:protein transport"/>
    <property type="evidence" value="ECO:0007669"/>
    <property type="project" value="UniProtKB-KW"/>
</dbReference>
<gene>
    <name evidence="9" type="ORF">PhCBS80983_g05548</name>
</gene>
<dbReference type="InterPro" id="IPR007305">
    <property type="entry name" value="Vesicle_transpt_Got1/SFT2"/>
</dbReference>
<keyword evidence="3 8" id="KW-0812">Transmembrane</keyword>
<comment type="subcellular location">
    <subcellularLocation>
        <location evidence="8">Golgi apparatus membrane</location>
        <topology evidence="8">Multi-pass membrane protein</topology>
    </subcellularLocation>
    <subcellularLocation>
        <location evidence="1">Membrane</location>
        <topology evidence="1">Multi-pass membrane protein</topology>
    </subcellularLocation>
</comment>
<evidence type="ECO:0000256" key="2">
    <source>
        <dbReference type="ARBA" id="ARBA00022448"/>
    </source>
</evidence>
<feature type="transmembrane region" description="Helical" evidence="8">
    <location>
        <begin position="94"/>
        <end position="113"/>
    </location>
</feature>
<name>A0A507DUD1_9FUNG</name>
<keyword evidence="10" id="KW-1185">Reference proteome</keyword>
<dbReference type="Proteomes" id="UP000318582">
    <property type="component" value="Unassembled WGS sequence"/>
</dbReference>
<proteinExistence type="inferred from homology"/>
<evidence type="ECO:0000313" key="9">
    <source>
        <dbReference type="EMBL" id="TPX55156.1"/>
    </source>
</evidence>
<organism evidence="9 10">
    <name type="scientific">Powellomyces hirtus</name>
    <dbReference type="NCBI Taxonomy" id="109895"/>
    <lineage>
        <taxon>Eukaryota</taxon>
        <taxon>Fungi</taxon>
        <taxon>Fungi incertae sedis</taxon>
        <taxon>Chytridiomycota</taxon>
        <taxon>Chytridiomycota incertae sedis</taxon>
        <taxon>Chytridiomycetes</taxon>
        <taxon>Spizellomycetales</taxon>
        <taxon>Powellomycetaceae</taxon>
        <taxon>Powellomyces</taxon>
    </lineage>
</organism>
<dbReference type="GO" id="GO:0016192">
    <property type="term" value="P:vesicle-mediated transport"/>
    <property type="evidence" value="ECO:0007669"/>
    <property type="project" value="InterPro"/>
</dbReference>
<dbReference type="InterPro" id="IPR011691">
    <property type="entry name" value="Vesicle_transpt_SFT2"/>
</dbReference>
<dbReference type="STRING" id="109895.A0A507DUD1"/>
<evidence type="ECO:0000256" key="7">
    <source>
        <dbReference type="ARBA" id="ARBA00025800"/>
    </source>
</evidence>